<feature type="transmembrane region" description="Helical" evidence="6">
    <location>
        <begin position="203"/>
        <end position="221"/>
    </location>
</feature>
<comment type="subcellular location">
    <subcellularLocation>
        <location evidence="1">Membrane</location>
        <topology evidence="1">Multi-pass membrane protein</topology>
    </subcellularLocation>
</comment>
<evidence type="ECO:0000256" key="4">
    <source>
        <dbReference type="ARBA" id="ARBA00022989"/>
    </source>
</evidence>
<feature type="transmembrane region" description="Helical" evidence="6">
    <location>
        <begin position="268"/>
        <end position="287"/>
    </location>
</feature>
<keyword evidence="3 6" id="KW-0812">Transmembrane</keyword>
<feature type="transmembrane region" description="Helical" evidence="6">
    <location>
        <begin position="174"/>
        <end position="191"/>
    </location>
</feature>
<feature type="transmembrane region" description="Helical" evidence="6">
    <location>
        <begin position="293"/>
        <end position="313"/>
    </location>
</feature>
<dbReference type="Pfam" id="PF00892">
    <property type="entry name" value="EamA"/>
    <property type="match status" value="2"/>
</dbReference>
<feature type="transmembrane region" description="Helical" evidence="6">
    <location>
        <begin position="30"/>
        <end position="49"/>
    </location>
</feature>
<dbReference type="SUPFAM" id="SSF103481">
    <property type="entry name" value="Multidrug resistance efflux transporter EmrE"/>
    <property type="match status" value="2"/>
</dbReference>
<keyword evidence="4 6" id="KW-1133">Transmembrane helix</keyword>
<sequence>MLRVAQGCSRRLAMSDLAYPPSQAQTRPALTGWLAALATVTIWAVWAVATRHAVTHDLPPAAIGLLRFGVPALLLIPISWRTGLFPKGLGFRKGLGLLGSGAPFFLIVALGMQFAPAAEIGPLLPGTMPLFVALIGWLVFGERLGRFRIAGFALILIGVACIGGYGLLFAGNGAWRGHVLLLSGACLWGIYTHAYRRSGLSALQAAALIGLWSFLILLPFGAPSLVRALGDGLAGPVILQAVVQGFFSGVAGVVLYGLAVDRLGASRAAAVSPLSIVMAAVIAVPVLDEIPDRAALIGITLATFGVVLASGVFSRSASKGSTRT</sequence>
<accession>A0A5N7MEJ8</accession>
<feature type="domain" description="EamA" evidence="7">
    <location>
        <begin position="31"/>
        <end position="162"/>
    </location>
</feature>
<dbReference type="Gene3D" id="1.10.3730.20">
    <property type="match status" value="1"/>
</dbReference>
<evidence type="ECO:0000256" key="2">
    <source>
        <dbReference type="ARBA" id="ARBA00007362"/>
    </source>
</evidence>
<dbReference type="OrthoDB" id="7743310at2"/>
<dbReference type="PANTHER" id="PTHR32322">
    <property type="entry name" value="INNER MEMBRANE TRANSPORTER"/>
    <property type="match status" value="1"/>
</dbReference>
<evidence type="ECO:0000256" key="5">
    <source>
        <dbReference type="ARBA" id="ARBA00023136"/>
    </source>
</evidence>
<name>A0A5N7MEJ8_9HYPH</name>
<evidence type="ECO:0000259" key="7">
    <source>
        <dbReference type="Pfam" id="PF00892"/>
    </source>
</evidence>
<comment type="similarity">
    <text evidence="2">Belongs to the EamA transporter family.</text>
</comment>
<feature type="transmembrane region" description="Helical" evidence="6">
    <location>
        <begin position="95"/>
        <end position="114"/>
    </location>
</feature>
<feature type="transmembrane region" description="Helical" evidence="6">
    <location>
        <begin position="233"/>
        <end position="256"/>
    </location>
</feature>
<feature type="transmembrane region" description="Helical" evidence="6">
    <location>
        <begin position="147"/>
        <end position="168"/>
    </location>
</feature>
<evidence type="ECO:0000256" key="3">
    <source>
        <dbReference type="ARBA" id="ARBA00022692"/>
    </source>
</evidence>
<comment type="caution">
    <text evidence="8">The sequence shown here is derived from an EMBL/GenBank/DDBJ whole genome shotgun (WGS) entry which is preliminary data.</text>
</comment>
<feature type="domain" description="EamA" evidence="7">
    <location>
        <begin position="176"/>
        <end position="310"/>
    </location>
</feature>
<dbReference type="GO" id="GO:0016020">
    <property type="term" value="C:membrane"/>
    <property type="evidence" value="ECO:0007669"/>
    <property type="project" value="UniProtKB-SubCell"/>
</dbReference>
<feature type="transmembrane region" description="Helical" evidence="6">
    <location>
        <begin position="120"/>
        <end position="140"/>
    </location>
</feature>
<protein>
    <submittedName>
        <fullName evidence="8">DMT family transporter</fullName>
    </submittedName>
</protein>
<dbReference type="EMBL" id="VOSK01000021">
    <property type="protein sequence ID" value="MPR25323.1"/>
    <property type="molecule type" value="Genomic_DNA"/>
</dbReference>
<keyword evidence="5 6" id="KW-0472">Membrane</keyword>
<dbReference type="InterPro" id="IPR000620">
    <property type="entry name" value="EamA_dom"/>
</dbReference>
<dbReference type="AlphaFoldDB" id="A0A5N7MEJ8"/>
<evidence type="ECO:0000256" key="6">
    <source>
        <dbReference type="SAM" id="Phobius"/>
    </source>
</evidence>
<gene>
    <name evidence="8" type="ORF">FS320_08765</name>
</gene>
<organism evidence="8 9">
    <name type="scientific">Microvirga tunisiensis</name>
    <dbReference type="NCBI Taxonomy" id="2108360"/>
    <lineage>
        <taxon>Bacteria</taxon>
        <taxon>Pseudomonadati</taxon>
        <taxon>Pseudomonadota</taxon>
        <taxon>Alphaproteobacteria</taxon>
        <taxon>Hyphomicrobiales</taxon>
        <taxon>Methylobacteriaceae</taxon>
        <taxon>Microvirga</taxon>
    </lineage>
</organism>
<feature type="transmembrane region" description="Helical" evidence="6">
    <location>
        <begin position="61"/>
        <end position="83"/>
    </location>
</feature>
<evidence type="ECO:0000313" key="8">
    <source>
        <dbReference type="EMBL" id="MPR25323.1"/>
    </source>
</evidence>
<dbReference type="Proteomes" id="UP000403266">
    <property type="component" value="Unassembled WGS sequence"/>
</dbReference>
<keyword evidence="9" id="KW-1185">Reference proteome</keyword>
<reference evidence="8 9" key="1">
    <citation type="journal article" date="2019" name="Syst. Appl. Microbiol.">
        <title>Microvirga tunisiensis sp. nov., a root nodule symbiotic bacterium isolated from Lupinus micranthus and L. luteus grown in Northern Tunisia.</title>
        <authorList>
            <person name="Msaddak A."/>
            <person name="Rejili M."/>
            <person name="Duran D."/>
            <person name="Mars M."/>
            <person name="Palacios J.M."/>
            <person name="Ruiz-Argueso T."/>
            <person name="Rey L."/>
            <person name="Imperial J."/>
        </authorList>
    </citation>
    <scope>NUCLEOTIDE SEQUENCE [LARGE SCALE GENOMIC DNA]</scope>
    <source>
        <strain evidence="8 9">Lmie10</strain>
    </source>
</reference>
<evidence type="ECO:0000313" key="9">
    <source>
        <dbReference type="Proteomes" id="UP000403266"/>
    </source>
</evidence>
<dbReference type="InterPro" id="IPR037185">
    <property type="entry name" value="EmrE-like"/>
</dbReference>
<dbReference type="PANTHER" id="PTHR32322:SF2">
    <property type="entry name" value="EAMA DOMAIN-CONTAINING PROTEIN"/>
    <property type="match status" value="1"/>
</dbReference>
<proteinExistence type="inferred from homology"/>
<dbReference type="InterPro" id="IPR050638">
    <property type="entry name" value="AA-Vitamin_Transporters"/>
</dbReference>
<evidence type="ECO:0000256" key="1">
    <source>
        <dbReference type="ARBA" id="ARBA00004141"/>
    </source>
</evidence>